<name>A0A7C0WV59_9BACT</name>
<reference evidence="3" key="1">
    <citation type="journal article" date="2020" name="mSystems">
        <title>Genome- and Community-Level Interaction Insights into Carbon Utilization and Element Cycling Functions of Hydrothermarchaeota in Hydrothermal Sediment.</title>
        <authorList>
            <person name="Zhou Z."/>
            <person name="Liu Y."/>
            <person name="Xu W."/>
            <person name="Pan J."/>
            <person name="Luo Z.H."/>
            <person name="Li M."/>
        </authorList>
    </citation>
    <scope>NUCLEOTIDE SEQUENCE [LARGE SCALE GENOMIC DNA]</scope>
    <source>
        <strain evidence="3">HyVt-19</strain>
    </source>
</reference>
<dbReference type="EMBL" id="DQZW01000169">
    <property type="protein sequence ID" value="HDL89966.1"/>
    <property type="molecule type" value="Genomic_DNA"/>
</dbReference>
<protein>
    <submittedName>
        <fullName evidence="3">DUF1616 domain-containing protein</fullName>
    </submittedName>
</protein>
<dbReference type="Proteomes" id="UP000886355">
    <property type="component" value="Unassembled WGS sequence"/>
</dbReference>
<keyword evidence="1" id="KW-0812">Transmembrane</keyword>
<proteinExistence type="predicted"/>
<feature type="domain" description="DUF1616" evidence="2">
    <location>
        <begin position="7"/>
        <end position="87"/>
    </location>
</feature>
<accession>A0A7C0WV59</accession>
<dbReference type="AlphaFoldDB" id="A0A7C0WV59"/>
<keyword evidence="1" id="KW-1133">Transmembrane helix</keyword>
<comment type="caution">
    <text evidence="3">The sequence shown here is derived from an EMBL/GenBank/DDBJ whole genome shotgun (WGS) entry which is preliminary data.</text>
</comment>
<organism evidence="3">
    <name type="scientific">Thermodesulforhabdus norvegica</name>
    <dbReference type="NCBI Taxonomy" id="39841"/>
    <lineage>
        <taxon>Bacteria</taxon>
        <taxon>Pseudomonadati</taxon>
        <taxon>Thermodesulfobacteriota</taxon>
        <taxon>Syntrophobacteria</taxon>
        <taxon>Syntrophobacterales</taxon>
        <taxon>Thermodesulforhabdaceae</taxon>
        <taxon>Thermodesulforhabdus</taxon>
    </lineage>
</organism>
<dbReference type="InterPro" id="IPR011674">
    <property type="entry name" value="DUF1616"/>
</dbReference>
<sequence length="110" mass="12444">MMGEIVQFFRVAFGLIFLFFVPGFAFSLVLFPKKEDLSLTLRIGLSGALSVVIDVLTTLFIDLALHMPTTGFNIFASLLTFTLFCLALWRLEIFVFSRYSGKFTKKADEN</sequence>
<evidence type="ECO:0000256" key="1">
    <source>
        <dbReference type="SAM" id="Phobius"/>
    </source>
</evidence>
<evidence type="ECO:0000313" key="3">
    <source>
        <dbReference type="EMBL" id="HDL89966.1"/>
    </source>
</evidence>
<evidence type="ECO:0000259" key="2">
    <source>
        <dbReference type="Pfam" id="PF07760"/>
    </source>
</evidence>
<feature type="transmembrane region" description="Helical" evidence="1">
    <location>
        <begin position="71"/>
        <end position="89"/>
    </location>
</feature>
<keyword evidence="1" id="KW-0472">Membrane</keyword>
<feature type="transmembrane region" description="Helical" evidence="1">
    <location>
        <begin position="12"/>
        <end position="31"/>
    </location>
</feature>
<feature type="transmembrane region" description="Helical" evidence="1">
    <location>
        <begin position="43"/>
        <end position="65"/>
    </location>
</feature>
<gene>
    <name evidence="3" type="ORF">ENG14_03585</name>
</gene>
<dbReference type="Pfam" id="PF07760">
    <property type="entry name" value="DUF1616"/>
    <property type="match status" value="1"/>
</dbReference>